<keyword evidence="1" id="KW-1133">Transmembrane helix</keyword>
<feature type="transmembrane region" description="Helical" evidence="1">
    <location>
        <begin position="7"/>
        <end position="27"/>
    </location>
</feature>
<gene>
    <name evidence="3" type="ORF">C7444_10188</name>
</gene>
<keyword evidence="1" id="KW-0472">Membrane</keyword>
<feature type="transmembrane region" description="Helical" evidence="1">
    <location>
        <begin position="339"/>
        <end position="363"/>
    </location>
</feature>
<feature type="transmembrane region" description="Helical" evidence="1">
    <location>
        <begin position="58"/>
        <end position="76"/>
    </location>
</feature>
<feature type="transmembrane region" description="Helical" evidence="1">
    <location>
        <begin position="300"/>
        <end position="319"/>
    </location>
</feature>
<dbReference type="Proteomes" id="UP000247811">
    <property type="component" value="Unassembled WGS sequence"/>
</dbReference>
<dbReference type="InterPro" id="IPR006976">
    <property type="entry name" value="VanZ-like"/>
</dbReference>
<evidence type="ECO:0000313" key="4">
    <source>
        <dbReference type="Proteomes" id="UP000247811"/>
    </source>
</evidence>
<dbReference type="AlphaFoldDB" id="A0A318HDG4"/>
<keyword evidence="1" id="KW-0812">Transmembrane</keyword>
<dbReference type="EMBL" id="QJJS01000001">
    <property type="protein sequence ID" value="PXW99259.1"/>
    <property type="molecule type" value="Genomic_DNA"/>
</dbReference>
<evidence type="ECO:0000313" key="3">
    <source>
        <dbReference type="EMBL" id="PXW99259.1"/>
    </source>
</evidence>
<comment type="caution">
    <text evidence="3">The sequence shown here is derived from an EMBL/GenBank/DDBJ whole genome shotgun (WGS) entry which is preliminary data.</text>
</comment>
<dbReference type="Pfam" id="PF04892">
    <property type="entry name" value="VanZ"/>
    <property type="match status" value="1"/>
</dbReference>
<feature type="transmembrane region" description="Helical" evidence="1">
    <location>
        <begin position="212"/>
        <end position="236"/>
    </location>
</feature>
<organism evidence="3 4">
    <name type="scientific">Sphaerotilus hippei</name>
    <dbReference type="NCBI Taxonomy" id="744406"/>
    <lineage>
        <taxon>Bacteria</taxon>
        <taxon>Pseudomonadati</taxon>
        <taxon>Pseudomonadota</taxon>
        <taxon>Betaproteobacteria</taxon>
        <taxon>Burkholderiales</taxon>
        <taxon>Sphaerotilaceae</taxon>
        <taxon>Sphaerotilus</taxon>
    </lineage>
</organism>
<evidence type="ECO:0000256" key="1">
    <source>
        <dbReference type="SAM" id="Phobius"/>
    </source>
</evidence>
<evidence type="ECO:0000259" key="2">
    <source>
        <dbReference type="Pfam" id="PF04892"/>
    </source>
</evidence>
<keyword evidence="4" id="KW-1185">Reference proteome</keyword>
<feature type="domain" description="VanZ-like" evidence="2">
    <location>
        <begin position="47"/>
        <end position="132"/>
    </location>
</feature>
<name>A0A318HDG4_9BURK</name>
<accession>A0A318HDG4</accession>
<feature type="transmembrane region" description="Helical" evidence="1">
    <location>
        <begin position="277"/>
        <end position="295"/>
    </location>
</feature>
<sequence>MSSRSSAWPLAGIWAALIVYASLHPFAGWRWPAVLDTAGWTALVWPPMPHYSSPFDLGSNYLGYLPIGLLLAIGFLRADWRPWLAGLSALLLAGLLSWSMETLQHLLPRRYPSRIDLAMNSAGAGTGALLALAAARLGWLRHWQQLRDQWFVPHGTAGLALLLSWPVGLLFPPPLPLALGQGLGRLMEAITDTLADSTLAIWLPLPTPHGQLAPLLELISTTLGALAPCFVAYIMSRRPRHRIVLMLGSLGLGLVATTLSTALNFSPEYALAWLTPPTRPALATALVLGVAMAWLPRRAVAAIGLLAINSLIALVSQIAPDPYFADSLQGWEQGRFIRFHGLAQWVGWLWPFAAMTFLLAHLIDVPAPARRADTPRTPTIDP</sequence>
<dbReference type="RefSeq" id="WP_110398853.1">
    <property type="nucleotide sequence ID" value="NZ_QJJS01000001.1"/>
</dbReference>
<feature type="transmembrane region" description="Helical" evidence="1">
    <location>
        <begin position="151"/>
        <end position="171"/>
    </location>
</feature>
<feature type="transmembrane region" description="Helical" evidence="1">
    <location>
        <begin position="83"/>
        <end position="100"/>
    </location>
</feature>
<protein>
    <submittedName>
        <fullName evidence="3">VanZ family protein</fullName>
    </submittedName>
</protein>
<proteinExistence type="predicted"/>
<reference evidence="3 4" key="1">
    <citation type="submission" date="2018-05" db="EMBL/GenBank/DDBJ databases">
        <title>Genomic Encyclopedia of Type Strains, Phase IV (KMG-IV): sequencing the most valuable type-strain genomes for metagenomic binning, comparative biology and taxonomic classification.</title>
        <authorList>
            <person name="Goeker M."/>
        </authorList>
    </citation>
    <scope>NUCLEOTIDE SEQUENCE [LARGE SCALE GENOMIC DNA]</scope>
    <source>
        <strain evidence="3 4">DSM 566</strain>
    </source>
</reference>
<feature type="transmembrane region" description="Helical" evidence="1">
    <location>
        <begin position="120"/>
        <end position="139"/>
    </location>
</feature>
<feature type="transmembrane region" description="Helical" evidence="1">
    <location>
        <begin position="243"/>
        <end position="265"/>
    </location>
</feature>
<dbReference type="OrthoDB" id="9780818at2"/>